<dbReference type="Proteomes" id="UP000075321">
    <property type="component" value="Unassembled WGS sequence"/>
</dbReference>
<accession>A0A151A9A2</accession>
<dbReference type="AlphaFoldDB" id="A0A151A9A2"/>
<name>A0A151A9A2_9EURY</name>
<proteinExistence type="predicted"/>
<gene>
    <name evidence="1" type="ORF">HAPAU_38180</name>
</gene>
<evidence type="ECO:0000313" key="2">
    <source>
        <dbReference type="Proteomes" id="UP000075321"/>
    </source>
</evidence>
<comment type="caution">
    <text evidence="1">The sequence shown here is derived from an EMBL/GenBank/DDBJ whole genome shotgun (WGS) entry which is preliminary data.</text>
</comment>
<organism evidence="1 2">
    <name type="scientific">Halalkalicoccus paucihalophilus</name>
    <dbReference type="NCBI Taxonomy" id="1008153"/>
    <lineage>
        <taxon>Archaea</taxon>
        <taxon>Methanobacteriati</taxon>
        <taxon>Methanobacteriota</taxon>
        <taxon>Stenosarchaea group</taxon>
        <taxon>Halobacteria</taxon>
        <taxon>Halobacteriales</taxon>
        <taxon>Halococcaceae</taxon>
        <taxon>Halalkalicoccus</taxon>
    </lineage>
</organism>
<dbReference type="EMBL" id="LTAZ01000016">
    <property type="protein sequence ID" value="KYH24174.1"/>
    <property type="molecule type" value="Genomic_DNA"/>
</dbReference>
<dbReference type="PATRIC" id="fig|1008153.3.peg.4072"/>
<evidence type="ECO:0000313" key="1">
    <source>
        <dbReference type="EMBL" id="KYH24174.1"/>
    </source>
</evidence>
<keyword evidence="2" id="KW-1185">Reference proteome</keyword>
<sequence length="80" mass="9162">MNKITEACTVVVLASVMRHLYVRRMADLYMLLKQKIQISDCCIFQCRHQLSEALHGKGMVPVFLLIDEVQLVSQPLFCHG</sequence>
<reference evidence="1 2" key="1">
    <citation type="submission" date="2016-02" db="EMBL/GenBank/DDBJ databases">
        <title>Genome sequence of Halalkalicoccus paucihalophilus DSM 24557.</title>
        <authorList>
            <person name="Poehlein A."/>
            <person name="Daniel R."/>
        </authorList>
    </citation>
    <scope>NUCLEOTIDE SEQUENCE [LARGE SCALE GENOMIC DNA]</scope>
    <source>
        <strain evidence="1 2">DSM 24557</strain>
    </source>
</reference>
<protein>
    <submittedName>
        <fullName evidence="1">Uncharacterized protein</fullName>
    </submittedName>
</protein>